<evidence type="ECO:0000256" key="4">
    <source>
        <dbReference type="HAMAP-Rule" id="MF_01366"/>
    </source>
</evidence>
<dbReference type="InterPro" id="IPR005823">
    <property type="entry name" value="Ribosomal_uL13_bac-type"/>
</dbReference>
<evidence type="ECO:0000256" key="2">
    <source>
        <dbReference type="ARBA" id="ARBA00022980"/>
    </source>
</evidence>
<protein>
    <recommendedName>
        <fullName evidence="4">Large ribosomal subunit protein uL13</fullName>
    </recommendedName>
</protein>
<organism evidence="7 8">
    <name type="scientific">Candidatus Gottesmanbacteria bacterium RIFCSPHIGHO2_01_FULL_40_15</name>
    <dbReference type="NCBI Taxonomy" id="1798376"/>
    <lineage>
        <taxon>Bacteria</taxon>
        <taxon>Candidatus Gottesmaniibacteriota</taxon>
    </lineage>
</organism>
<dbReference type="InterPro" id="IPR005822">
    <property type="entry name" value="Ribosomal_uL13"/>
</dbReference>
<gene>
    <name evidence="4 6" type="primary">rplM</name>
    <name evidence="7" type="ORF">A2777_01410</name>
</gene>
<dbReference type="Pfam" id="PF00572">
    <property type="entry name" value="Ribosomal_L13"/>
    <property type="match status" value="1"/>
</dbReference>
<dbReference type="Proteomes" id="UP000177354">
    <property type="component" value="Unassembled WGS sequence"/>
</dbReference>
<dbReference type="GO" id="GO:0022625">
    <property type="term" value="C:cytosolic large ribosomal subunit"/>
    <property type="evidence" value="ECO:0007669"/>
    <property type="project" value="TreeGrafter"/>
</dbReference>
<dbReference type="GO" id="GO:0017148">
    <property type="term" value="P:negative regulation of translation"/>
    <property type="evidence" value="ECO:0007669"/>
    <property type="project" value="TreeGrafter"/>
</dbReference>
<dbReference type="GO" id="GO:0006412">
    <property type="term" value="P:translation"/>
    <property type="evidence" value="ECO:0007669"/>
    <property type="project" value="UniProtKB-UniRule"/>
</dbReference>
<dbReference type="NCBIfam" id="TIGR01066">
    <property type="entry name" value="rplM_bact"/>
    <property type="match status" value="1"/>
</dbReference>
<dbReference type="GO" id="GO:0003729">
    <property type="term" value="F:mRNA binding"/>
    <property type="evidence" value="ECO:0007669"/>
    <property type="project" value="TreeGrafter"/>
</dbReference>
<dbReference type="Gene3D" id="3.90.1180.10">
    <property type="entry name" value="Ribosomal protein L13"/>
    <property type="match status" value="1"/>
</dbReference>
<dbReference type="CDD" id="cd00392">
    <property type="entry name" value="Ribosomal_L13"/>
    <property type="match status" value="1"/>
</dbReference>
<evidence type="ECO:0000313" key="8">
    <source>
        <dbReference type="Proteomes" id="UP000177354"/>
    </source>
</evidence>
<dbReference type="SUPFAM" id="SSF52161">
    <property type="entry name" value="Ribosomal protein L13"/>
    <property type="match status" value="1"/>
</dbReference>
<dbReference type="EMBL" id="MFJF01000005">
    <property type="protein sequence ID" value="OGG08026.1"/>
    <property type="molecule type" value="Genomic_DNA"/>
</dbReference>
<evidence type="ECO:0000313" key="7">
    <source>
        <dbReference type="EMBL" id="OGG08026.1"/>
    </source>
</evidence>
<dbReference type="PANTHER" id="PTHR11545:SF2">
    <property type="entry name" value="LARGE RIBOSOMAL SUBUNIT PROTEIN UL13M"/>
    <property type="match status" value="1"/>
</dbReference>
<keyword evidence="2 4" id="KW-0689">Ribosomal protein</keyword>
<comment type="caution">
    <text evidence="7">The sequence shown here is derived from an EMBL/GenBank/DDBJ whole genome shotgun (WGS) entry which is preliminary data.</text>
</comment>
<dbReference type="GO" id="GO:0003735">
    <property type="term" value="F:structural constituent of ribosome"/>
    <property type="evidence" value="ECO:0007669"/>
    <property type="project" value="InterPro"/>
</dbReference>
<comment type="subunit">
    <text evidence="4">Part of the 50S ribosomal subunit.</text>
</comment>
<keyword evidence="3 4" id="KW-0687">Ribonucleoprotein</keyword>
<evidence type="ECO:0000256" key="3">
    <source>
        <dbReference type="ARBA" id="ARBA00023274"/>
    </source>
</evidence>
<name>A0A1F5Z6G0_9BACT</name>
<comment type="similarity">
    <text evidence="1 4 5">Belongs to the universal ribosomal protein uL13 family.</text>
</comment>
<evidence type="ECO:0000256" key="5">
    <source>
        <dbReference type="RuleBase" id="RU003877"/>
    </source>
</evidence>
<evidence type="ECO:0000256" key="6">
    <source>
        <dbReference type="RuleBase" id="RU003878"/>
    </source>
</evidence>
<dbReference type="InterPro" id="IPR023563">
    <property type="entry name" value="Ribosomal_uL13_CS"/>
</dbReference>
<dbReference type="PIRSF" id="PIRSF002181">
    <property type="entry name" value="Ribosomal_L13"/>
    <property type="match status" value="1"/>
</dbReference>
<accession>A0A1F5Z6G0</accession>
<dbReference type="PROSITE" id="PS00783">
    <property type="entry name" value="RIBOSOMAL_L13"/>
    <property type="match status" value="1"/>
</dbReference>
<reference evidence="7 8" key="1">
    <citation type="journal article" date="2016" name="Nat. Commun.">
        <title>Thousands of microbial genomes shed light on interconnected biogeochemical processes in an aquifer system.</title>
        <authorList>
            <person name="Anantharaman K."/>
            <person name="Brown C.T."/>
            <person name="Hug L.A."/>
            <person name="Sharon I."/>
            <person name="Castelle C.J."/>
            <person name="Probst A.J."/>
            <person name="Thomas B.C."/>
            <person name="Singh A."/>
            <person name="Wilkins M.J."/>
            <person name="Karaoz U."/>
            <person name="Brodie E.L."/>
            <person name="Williams K.H."/>
            <person name="Hubbard S.S."/>
            <person name="Banfield J.F."/>
        </authorList>
    </citation>
    <scope>NUCLEOTIDE SEQUENCE [LARGE SCALE GENOMIC DNA]</scope>
</reference>
<evidence type="ECO:0000256" key="1">
    <source>
        <dbReference type="ARBA" id="ARBA00006227"/>
    </source>
</evidence>
<comment type="function">
    <text evidence="4 6">This protein is one of the early assembly proteins of the 50S ribosomal subunit, although it is not seen to bind rRNA by itself. It is important during the early stages of 50S assembly.</text>
</comment>
<dbReference type="HAMAP" id="MF_01366">
    <property type="entry name" value="Ribosomal_uL13"/>
    <property type="match status" value="1"/>
</dbReference>
<dbReference type="PANTHER" id="PTHR11545">
    <property type="entry name" value="RIBOSOMAL PROTEIN L13"/>
    <property type="match status" value="1"/>
</dbReference>
<proteinExistence type="inferred from homology"/>
<sequence length="140" mass="15993">MKNFTATTGIQDINRGWYIFDAKNKILGRLATQIASRLIGKDKDYFVPYLDCGDHVVVINAAGVRVTGKKEEQKQYEHFSGYPGGRKVKFFKDLIGNHSDRIIHEAVSGMLPKNKLRASMLKRLYVFPGETHSYKHKFES</sequence>
<dbReference type="AlphaFoldDB" id="A0A1F5Z6G0"/>
<dbReference type="InterPro" id="IPR036899">
    <property type="entry name" value="Ribosomal_uL13_sf"/>
</dbReference>